<keyword evidence="1" id="KW-1133">Transmembrane helix</keyword>
<keyword evidence="1" id="KW-0812">Transmembrane</keyword>
<feature type="transmembrane region" description="Helical" evidence="1">
    <location>
        <begin position="118"/>
        <end position="137"/>
    </location>
</feature>
<comment type="caution">
    <text evidence="2">The sequence shown here is derived from an EMBL/GenBank/DDBJ whole genome shotgun (WGS) entry which is preliminary data.</text>
</comment>
<reference evidence="2 3" key="1">
    <citation type="journal article" date="2018" name="G3 (Bethesda)">
        <title>A High-Quality Reference Genome for the Invasive Mosquitofish Gambusia affinis Using a Chicago Library.</title>
        <authorList>
            <person name="Hoffberg S.L."/>
            <person name="Troendle N.J."/>
            <person name="Glenn T.C."/>
            <person name="Mahmud O."/>
            <person name="Louha S."/>
            <person name="Chalopin D."/>
            <person name="Bennetzen J.L."/>
            <person name="Mauricio R."/>
        </authorList>
    </citation>
    <scope>NUCLEOTIDE SEQUENCE [LARGE SCALE GENOMIC DNA]</scope>
    <source>
        <strain evidence="2">NE01/NJP1002.9</strain>
        <tissue evidence="2">Muscle</tissue>
    </source>
</reference>
<dbReference type="SUPFAM" id="SSF49265">
    <property type="entry name" value="Fibronectin type III"/>
    <property type="match status" value="1"/>
</dbReference>
<name>A0A315VCN6_GAMAF</name>
<organism evidence="2 3">
    <name type="scientific">Gambusia affinis</name>
    <name type="common">Western mosquitofish</name>
    <name type="synonym">Heterandria affinis</name>
    <dbReference type="NCBI Taxonomy" id="33528"/>
    <lineage>
        <taxon>Eukaryota</taxon>
        <taxon>Metazoa</taxon>
        <taxon>Chordata</taxon>
        <taxon>Craniata</taxon>
        <taxon>Vertebrata</taxon>
        <taxon>Euteleostomi</taxon>
        <taxon>Actinopterygii</taxon>
        <taxon>Neopterygii</taxon>
        <taxon>Teleostei</taxon>
        <taxon>Neoteleostei</taxon>
        <taxon>Acanthomorphata</taxon>
        <taxon>Ovalentaria</taxon>
        <taxon>Atherinomorphae</taxon>
        <taxon>Cyprinodontiformes</taxon>
        <taxon>Poeciliidae</taxon>
        <taxon>Poeciliinae</taxon>
        <taxon>Gambusia</taxon>
    </lineage>
</organism>
<protein>
    <submittedName>
        <fullName evidence="2">Uncharacterized protein</fullName>
    </submittedName>
</protein>
<proteinExistence type="predicted"/>
<dbReference type="EMBL" id="NHOQ01001911">
    <property type="protein sequence ID" value="PWA21148.1"/>
    <property type="molecule type" value="Genomic_DNA"/>
</dbReference>
<evidence type="ECO:0000313" key="3">
    <source>
        <dbReference type="Proteomes" id="UP000250572"/>
    </source>
</evidence>
<keyword evidence="1" id="KW-0472">Membrane</keyword>
<feature type="transmembrane region" description="Helical" evidence="1">
    <location>
        <begin position="252"/>
        <end position="273"/>
    </location>
</feature>
<dbReference type="AlphaFoldDB" id="A0A315VCN6"/>
<evidence type="ECO:0000313" key="2">
    <source>
        <dbReference type="EMBL" id="PWA21148.1"/>
    </source>
</evidence>
<evidence type="ECO:0000256" key="1">
    <source>
        <dbReference type="SAM" id="Phobius"/>
    </source>
</evidence>
<gene>
    <name evidence="2" type="ORF">CCH79_00009397</name>
</gene>
<sequence>MCSSALPVPARVWRPSLVILISRQTNMFEAGAATVRNTPRAISNSLSLGAVRSSHHKRDLRIHGHGADDKQKVEGSMGAIFSVMNLNWSLCGVHYSERASAHPHCSLAKREFEDPEGWLMLLDMAGLSGVILLIWAVNALVQGFIDPENIIQITPTKLPAKIEAKIPPRFKDLSVEYKCSGINDESVELSDMKPFTDYSCTGDIKMNNVSINKTLPPVQFNIDCDFIVEKLEISTTNTSIKLNWETKNNNKALFGSLVFLIYFIILCAALFILKRRISRKKICKQLSQAPRLHGSYSVRAIRFGFQFEMTSFPAGRYTVSVGEEGSPTTDKIIYISSSNKNPTHEIQRLKPCTEYEHKVTLLDNNGTEIFCSGSGGKAKTLNMNEQDITNSPCIPGYVCYQSGWNISSSVSAPNQTELLRDGNFGFKLAEDDICSNFTVSFYCNNSSFNLTRYIPADYINPNETTQTKHNRLPAQIETKLPPNCKNLSIEYTCSESGKVGGSIQLSDLEPFTDYSCTGLMKNNNVSINKITPAVQLNITCDFTTTLNNAYENKNLTVGWWETTSESCGAVLPNLEKLSYKCTFQDIDGNAKIHGKTVREPRGGMCKTTELKRYTKYTAEVYVIYNNKNVSQGLTVKIQTGPGVPDKVQQLKVHLIKHNVIRVTCSPPVGGFKGPKKVYIVRLIGGREVEETAECHFEIGDLSYLTSYTVQTQNNVTLCTSLELS</sequence>
<keyword evidence="3" id="KW-1185">Reference proteome</keyword>
<accession>A0A315VCN6</accession>
<dbReference type="Proteomes" id="UP000250572">
    <property type="component" value="Unassembled WGS sequence"/>
</dbReference>
<dbReference type="InterPro" id="IPR036116">
    <property type="entry name" value="FN3_sf"/>
</dbReference>